<name>A0ABD0NMD8_CIRMR</name>
<keyword evidence="3" id="KW-1185">Reference proteome</keyword>
<evidence type="ECO:0000313" key="3">
    <source>
        <dbReference type="Proteomes" id="UP001529510"/>
    </source>
</evidence>
<proteinExistence type="predicted"/>
<feature type="non-terminal residue" evidence="2">
    <location>
        <position position="60"/>
    </location>
</feature>
<dbReference type="AlphaFoldDB" id="A0ABD0NMD8"/>
<evidence type="ECO:0000313" key="2">
    <source>
        <dbReference type="EMBL" id="KAL0162401.1"/>
    </source>
</evidence>
<feature type="compositionally biased region" description="Low complexity" evidence="1">
    <location>
        <begin position="10"/>
        <end position="31"/>
    </location>
</feature>
<dbReference type="InterPro" id="IPR026759">
    <property type="entry name" value="P33MONOX"/>
</dbReference>
<organism evidence="2 3">
    <name type="scientific">Cirrhinus mrigala</name>
    <name type="common">Mrigala</name>
    <dbReference type="NCBI Taxonomy" id="683832"/>
    <lineage>
        <taxon>Eukaryota</taxon>
        <taxon>Metazoa</taxon>
        <taxon>Chordata</taxon>
        <taxon>Craniata</taxon>
        <taxon>Vertebrata</taxon>
        <taxon>Euteleostomi</taxon>
        <taxon>Actinopterygii</taxon>
        <taxon>Neopterygii</taxon>
        <taxon>Teleostei</taxon>
        <taxon>Ostariophysi</taxon>
        <taxon>Cypriniformes</taxon>
        <taxon>Cyprinidae</taxon>
        <taxon>Labeoninae</taxon>
        <taxon>Labeonini</taxon>
        <taxon>Cirrhinus</taxon>
    </lineage>
</organism>
<feature type="non-terminal residue" evidence="2">
    <location>
        <position position="1"/>
    </location>
</feature>
<feature type="region of interest" description="Disordered" evidence="1">
    <location>
        <begin position="1"/>
        <end position="60"/>
    </location>
</feature>
<dbReference type="Pfam" id="PF15302">
    <property type="entry name" value="P33MONOX"/>
    <property type="match status" value="1"/>
</dbReference>
<dbReference type="Proteomes" id="UP001529510">
    <property type="component" value="Unassembled WGS sequence"/>
</dbReference>
<gene>
    <name evidence="2" type="ORF">M9458_041797</name>
</gene>
<accession>A0ABD0NMD8</accession>
<sequence length="60" mass="6035">GWFSSQGSTASLTGSEMSTSSSSSIDLASGDGPVERWGAFGPRPQVSKSTTDPGTDPAIT</sequence>
<dbReference type="EMBL" id="JAMKFB020000021">
    <property type="protein sequence ID" value="KAL0162401.1"/>
    <property type="molecule type" value="Genomic_DNA"/>
</dbReference>
<protein>
    <submittedName>
        <fullName evidence="2">Uncharacterized protein</fullName>
    </submittedName>
</protein>
<reference evidence="2 3" key="1">
    <citation type="submission" date="2024-05" db="EMBL/GenBank/DDBJ databases">
        <title>Genome sequencing and assembly of Indian major carp, Cirrhinus mrigala (Hamilton, 1822).</title>
        <authorList>
            <person name="Mohindra V."/>
            <person name="Chowdhury L.M."/>
            <person name="Lal K."/>
            <person name="Jena J.K."/>
        </authorList>
    </citation>
    <scope>NUCLEOTIDE SEQUENCE [LARGE SCALE GENOMIC DNA]</scope>
    <source>
        <strain evidence="2">CM1030</strain>
        <tissue evidence="2">Blood</tissue>
    </source>
</reference>
<comment type="caution">
    <text evidence="2">The sequence shown here is derived from an EMBL/GenBank/DDBJ whole genome shotgun (WGS) entry which is preliminary data.</text>
</comment>
<evidence type="ECO:0000256" key="1">
    <source>
        <dbReference type="SAM" id="MobiDB-lite"/>
    </source>
</evidence>